<dbReference type="EMBL" id="LXQA010323368">
    <property type="protein sequence ID" value="MCI43898.1"/>
    <property type="molecule type" value="Genomic_DNA"/>
</dbReference>
<dbReference type="AlphaFoldDB" id="A0A392S4Z9"/>
<evidence type="ECO:0000313" key="1">
    <source>
        <dbReference type="EMBL" id="MCI43898.1"/>
    </source>
</evidence>
<name>A0A392S4Z9_9FABA</name>
<reference evidence="1 2" key="1">
    <citation type="journal article" date="2018" name="Front. Plant Sci.">
        <title>Red Clover (Trifolium pratense) and Zigzag Clover (T. medium) - A Picture of Genomic Similarities and Differences.</title>
        <authorList>
            <person name="Dluhosova J."/>
            <person name="Istvanek J."/>
            <person name="Nedelnik J."/>
            <person name="Repkova J."/>
        </authorList>
    </citation>
    <scope>NUCLEOTIDE SEQUENCE [LARGE SCALE GENOMIC DNA]</scope>
    <source>
        <strain evidence="2">cv. 10/8</strain>
        <tissue evidence="1">Leaf</tissue>
    </source>
</reference>
<evidence type="ECO:0000313" key="2">
    <source>
        <dbReference type="Proteomes" id="UP000265520"/>
    </source>
</evidence>
<feature type="non-terminal residue" evidence="1">
    <location>
        <position position="1"/>
    </location>
</feature>
<comment type="caution">
    <text evidence="1">The sequence shown here is derived from an EMBL/GenBank/DDBJ whole genome shotgun (WGS) entry which is preliminary data.</text>
</comment>
<keyword evidence="2" id="KW-1185">Reference proteome</keyword>
<proteinExistence type="predicted"/>
<protein>
    <submittedName>
        <fullName evidence="1">Uncharacterized protein</fullName>
    </submittedName>
</protein>
<accession>A0A392S4Z9</accession>
<dbReference type="Proteomes" id="UP000265520">
    <property type="component" value="Unassembled WGS sequence"/>
</dbReference>
<sequence length="28" mass="3048">IGDQCSGEHRNVKPALWGVSVFDYGELA</sequence>
<organism evidence="1 2">
    <name type="scientific">Trifolium medium</name>
    <dbReference type="NCBI Taxonomy" id="97028"/>
    <lineage>
        <taxon>Eukaryota</taxon>
        <taxon>Viridiplantae</taxon>
        <taxon>Streptophyta</taxon>
        <taxon>Embryophyta</taxon>
        <taxon>Tracheophyta</taxon>
        <taxon>Spermatophyta</taxon>
        <taxon>Magnoliopsida</taxon>
        <taxon>eudicotyledons</taxon>
        <taxon>Gunneridae</taxon>
        <taxon>Pentapetalae</taxon>
        <taxon>rosids</taxon>
        <taxon>fabids</taxon>
        <taxon>Fabales</taxon>
        <taxon>Fabaceae</taxon>
        <taxon>Papilionoideae</taxon>
        <taxon>50 kb inversion clade</taxon>
        <taxon>NPAAA clade</taxon>
        <taxon>Hologalegina</taxon>
        <taxon>IRL clade</taxon>
        <taxon>Trifolieae</taxon>
        <taxon>Trifolium</taxon>
    </lineage>
</organism>